<keyword evidence="3" id="KW-1185">Reference proteome</keyword>
<gene>
    <name evidence="2" type="ORF">BLA29_011009</name>
</gene>
<dbReference type="Proteomes" id="UP000194236">
    <property type="component" value="Unassembled WGS sequence"/>
</dbReference>
<evidence type="ECO:0000313" key="3">
    <source>
        <dbReference type="Proteomes" id="UP000194236"/>
    </source>
</evidence>
<evidence type="ECO:0000313" key="2">
    <source>
        <dbReference type="EMBL" id="OTF77093.1"/>
    </source>
</evidence>
<dbReference type="AlphaFoldDB" id="A0A1Y3BB30"/>
<accession>A0A1Y3BB30</accession>
<name>A0A1Y3BB30_EURMA</name>
<dbReference type="EMBL" id="MUJZ01034350">
    <property type="protein sequence ID" value="OTF77093.1"/>
    <property type="molecule type" value="Genomic_DNA"/>
</dbReference>
<protein>
    <submittedName>
        <fullName evidence="2">Uncharacterized protein</fullName>
    </submittedName>
</protein>
<reference evidence="2 3" key="1">
    <citation type="submission" date="2017-03" db="EMBL/GenBank/DDBJ databases">
        <title>Genome Survey of Euroglyphus maynei.</title>
        <authorList>
            <person name="Arlian L.G."/>
            <person name="Morgan M.S."/>
            <person name="Rider S.D."/>
        </authorList>
    </citation>
    <scope>NUCLEOTIDE SEQUENCE [LARGE SCALE GENOMIC DNA]</scope>
    <source>
        <strain evidence="2">Arlian Lab</strain>
        <tissue evidence="2">Whole body</tissue>
    </source>
</reference>
<sequence>MLLSANGSTSIPPSSSSSGISNVAFSTKFKSSEEGFIEPDVKLNPTLTKRSNSDLRKEVLLASIQRSLSASSEDLFTMSKSLNYESSMNEMATDNSDDDPMDIRDRYSDSQQPTSMVMSMSNRSNRHHGCLPSSTIYMPSETQNAYRPHLHPLHRWLDP</sequence>
<feature type="region of interest" description="Disordered" evidence="1">
    <location>
        <begin position="1"/>
        <end position="21"/>
    </location>
</feature>
<proteinExistence type="predicted"/>
<organism evidence="2 3">
    <name type="scientific">Euroglyphus maynei</name>
    <name type="common">Mayne's house dust mite</name>
    <dbReference type="NCBI Taxonomy" id="6958"/>
    <lineage>
        <taxon>Eukaryota</taxon>
        <taxon>Metazoa</taxon>
        <taxon>Ecdysozoa</taxon>
        <taxon>Arthropoda</taxon>
        <taxon>Chelicerata</taxon>
        <taxon>Arachnida</taxon>
        <taxon>Acari</taxon>
        <taxon>Acariformes</taxon>
        <taxon>Sarcoptiformes</taxon>
        <taxon>Astigmata</taxon>
        <taxon>Psoroptidia</taxon>
        <taxon>Analgoidea</taxon>
        <taxon>Pyroglyphidae</taxon>
        <taxon>Pyroglyphinae</taxon>
        <taxon>Euroglyphus</taxon>
    </lineage>
</organism>
<dbReference type="OrthoDB" id="6517005at2759"/>
<evidence type="ECO:0000256" key="1">
    <source>
        <dbReference type="SAM" id="MobiDB-lite"/>
    </source>
</evidence>
<feature type="region of interest" description="Disordered" evidence="1">
    <location>
        <begin position="87"/>
        <end position="114"/>
    </location>
</feature>
<comment type="caution">
    <text evidence="2">The sequence shown here is derived from an EMBL/GenBank/DDBJ whole genome shotgun (WGS) entry which is preliminary data.</text>
</comment>